<feature type="modified residue" description="N6-acetyllysine" evidence="15">
    <location>
        <position position="81"/>
    </location>
</feature>
<comment type="subcellular location">
    <subcellularLocation>
        <location evidence="1">Mitochondrion inner membrane</location>
        <topology evidence="1">Peripheral membrane protein</topology>
        <orientation evidence="1">Matrix side</orientation>
    </subcellularLocation>
</comment>
<dbReference type="Ensembl" id="ENSRNOT00000022487.7">
    <property type="protein sequence ID" value="ENSRNOP00000022487.3"/>
    <property type="gene ID" value="ENSRNOG00000016660.7"/>
</dbReference>
<dbReference type="InterPro" id="IPR002124">
    <property type="entry name" value="Cyt_c_oxidase_su5b"/>
</dbReference>
<comment type="subunit">
    <text evidence="4">Component of the cytochrome c oxidase (complex IV, CIV), a multisubunit enzyme composed of 14 subunits. The complex is composed of a catalytic core of 3 subunits MT-CO1, MT-CO2 and MT-CO3, encoded in the mitochondrial DNA, and 11 supernumerary subunits COX4I, COX5A, COX5B, COX6A, COX6B, COX6C, COX7A, COX7B, COX7C, COX8 and NDUFA4, which are encoded in the nuclear genome. The complex exists as a monomer or a dimer and forms supercomplexes (SCs) in the inner mitochondrial membrane with NADH-ubiquinone oxidoreductase (complex I, CI) and ubiquinol-cytochrome c oxidoreductase (cytochrome b-c1 complex, complex III, CIII), resulting in different assemblies (supercomplex SCI(1)III(2)IV(1) and megacomplex MCI(2)III(2)IV(2)).</text>
</comment>
<dbReference type="CDD" id="cd00924">
    <property type="entry name" value="Cyt_c_Oxidase_Vb"/>
    <property type="match status" value="1"/>
</dbReference>
<keyword evidence="7" id="KW-0999">Mitochondrion inner membrane</keyword>
<evidence type="ECO:0000256" key="2">
    <source>
        <dbReference type="ARBA" id="ARBA00004673"/>
    </source>
</evidence>
<feature type="modified residue" description="N6-acetyllysine" evidence="15">
    <location>
        <position position="134"/>
    </location>
</feature>
<dbReference type="SUPFAM" id="SSF57802">
    <property type="entry name" value="Rubredoxin-like"/>
    <property type="match status" value="1"/>
</dbReference>
<keyword evidence="8 14" id="KW-0862">Zinc</keyword>
<evidence type="ECO:0000256" key="15">
    <source>
        <dbReference type="PIRSR" id="PIRSR602124-3"/>
    </source>
</evidence>
<evidence type="ECO:0000256" key="12">
    <source>
        <dbReference type="ARBA" id="ARBA00023136"/>
    </source>
</evidence>
<dbReference type="GeneTree" id="ENSGT00390000011010"/>
<evidence type="ECO:0007829" key="19">
    <source>
        <dbReference type="PeptideAtlas" id="A0A8L2QBW2"/>
    </source>
</evidence>
<dbReference type="GO" id="GO:0005743">
    <property type="term" value="C:mitochondrial inner membrane"/>
    <property type="evidence" value="ECO:0007669"/>
    <property type="project" value="UniProtKB-SubCell"/>
</dbReference>
<dbReference type="FunFam" id="2.60.11.10:FF:000001">
    <property type="entry name" value="Cytochrome c oxidase subunit 5B, mitochondrial"/>
    <property type="match status" value="1"/>
</dbReference>
<evidence type="ECO:0000313" key="18">
    <source>
        <dbReference type="RGD" id="620608"/>
    </source>
</evidence>
<keyword evidence="17" id="KW-1185">Reference proteome</keyword>
<dbReference type="OrthoDB" id="10249250at2759"/>
<evidence type="ECO:0000256" key="11">
    <source>
        <dbReference type="ARBA" id="ARBA00023128"/>
    </source>
</evidence>
<evidence type="ECO:0000256" key="3">
    <source>
        <dbReference type="ARBA" id="ARBA00010292"/>
    </source>
</evidence>
<evidence type="ECO:0000256" key="7">
    <source>
        <dbReference type="ARBA" id="ARBA00022792"/>
    </source>
</evidence>
<dbReference type="InterPro" id="IPR036972">
    <property type="entry name" value="Cyt_c_oxidase_su5b_sf"/>
</dbReference>
<dbReference type="PROSITE" id="PS00848">
    <property type="entry name" value="COX5B_1"/>
    <property type="match status" value="1"/>
</dbReference>
<evidence type="ECO:0000256" key="10">
    <source>
        <dbReference type="ARBA" id="ARBA00022990"/>
    </source>
</evidence>
<proteinExistence type="evidence at protein level"/>
<accession>A0A8L2QBW2</accession>
<organism evidence="16 17">
    <name type="scientific">Rattus norvegicus</name>
    <name type="common">Rat</name>
    <dbReference type="NCBI Taxonomy" id="10116"/>
    <lineage>
        <taxon>Eukaryota</taxon>
        <taxon>Metazoa</taxon>
        <taxon>Chordata</taxon>
        <taxon>Craniata</taxon>
        <taxon>Vertebrata</taxon>
        <taxon>Euteleostomi</taxon>
        <taxon>Mammalia</taxon>
        <taxon>Eutheria</taxon>
        <taxon>Euarchontoglires</taxon>
        <taxon>Glires</taxon>
        <taxon>Rodentia</taxon>
        <taxon>Myomorpha</taxon>
        <taxon>Muroidea</taxon>
        <taxon>Muridae</taxon>
        <taxon>Murinae</taxon>
        <taxon>Rattus</taxon>
    </lineage>
</organism>
<evidence type="ECO:0000256" key="8">
    <source>
        <dbReference type="ARBA" id="ARBA00022833"/>
    </source>
</evidence>
<comment type="pathway">
    <text evidence="2">Energy metabolism; oxidative phosphorylation.</text>
</comment>
<feature type="modified residue" description="N6-acetyllysine" evidence="15">
    <location>
        <position position="99"/>
    </location>
</feature>
<dbReference type="GO" id="GO:0006123">
    <property type="term" value="P:mitochondrial electron transport, cytochrome c to oxygen"/>
    <property type="evidence" value="ECO:0007669"/>
    <property type="project" value="InterPro"/>
</dbReference>
<dbReference type="RGD" id="620608">
    <property type="gene designation" value="Cox5b"/>
</dbReference>
<evidence type="ECO:0000313" key="17">
    <source>
        <dbReference type="Proteomes" id="UP000002494"/>
    </source>
</evidence>
<evidence type="ECO:0000256" key="1">
    <source>
        <dbReference type="ARBA" id="ARBA00004443"/>
    </source>
</evidence>
<keyword evidence="11" id="KW-0496">Mitochondrion</keyword>
<reference evidence="16" key="1">
    <citation type="submission" date="2024-01" db="EMBL/GenBank/DDBJ databases">
        <title>GRCr8: a new rat reference genome assembly contstructed from accurate long reads and long range scaffolding.</title>
        <authorList>
            <person name="Doris P.A."/>
            <person name="Kalbfleisch T."/>
            <person name="Li K."/>
            <person name="Howe K."/>
            <person name="Wood J."/>
        </authorList>
    </citation>
    <scope>NUCLEOTIDE SEQUENCE [LARGE SCALE GENOMIC DNA]</scope>
    <source>
        <strain evidence="16">Brown Norway</strain>
    </source>
</reference>
<keyword evidence="12" id="KW-0472">Membrane</keyword>
<feature type="binding site" evidence="14">
    <location>
        <position position="106"/>
    </location>
    <ligand>
        <name>Zn(2+)</name>
        <dbReference type="ChEBI" id="CHEBI:29105"/>
    </ligand>
</feature>
<evidence type="ECO:0000256" key="5">
    <source>
        <dbReference type="ARBA" id="ARBA00020224"/>
    </source>
</evidence>
<protein>
    <recommendedName>
        <fullName evidence="5">Cytochrome c oxidase subunit 5B, mitochondrial</fullName>
    </recommendedName>
    <alternativeName>
        <fullName evidence="13">Cytochrome c oxidase polypeptide Vb</fullName>
    </alternativeName>
</protein>
<evidence type="ECO:0000256" key="6">
    <source>
        <dbReference type="ARBA" id="ARBA00022723"/>
    </source>
</evidence>
<feature type="binding site" evidence="14">
    <location>
        <position position="126"/>
    </location>
    <ligand>
        <name>Zn(2+)</name>
        <dbReference type="ChEBI" id="CHEBI:29105"/>
    </ligand>
</feature>
<evidence type="ECO:0000313" key="16">
    <source>
        <dbReference type="Ensembl" id="ENSRNOP00000022487.3"/>
    </source>
</evidence>
<name>A0A8L2QBW2_RAT</name>
<evidence type="ECO:0000256" key="13">
    <source>
        <dbReference type="ARBA" id="ARBA00031048"/>
    </source>
</evidence>
<dbReference type="PANTHER" id="PTHR10122:SF20">
    <property type="entry name" value="CYTOCHROME C OXIDASE SUBUNIT 5B, MITOCHONDRIAL"/>
    <property type="match status" value="1"/>
</dbReference>
<reference evidence="16" key="3">
    <citation type="submission" date="2025-09" db="UniProtKB">
        <authorList>
            <consortium name="Ensembl"/>
        </authorList>
    </citation>
    <scope>IDENTIFICATION</scope>
    <source>
        <strain evidence="16">Brown Norway</strain>
    </source>
</reference>
<evidence type="ECO:0000256" key="14">
    <source>
        <dbReference type="PIRSR" id="PIRSR602124-1"/>
    </source>
</evidence>
<evidence type="ECO:0000256" key="4">
    <source>
        <dbReference type="ARBA" id="ARBA00011485"/>
    </source>
</evidence>
<dbReference type="GO" id="GO:0046872">
    <property type="term" value="F:metal ion binding"/>
    <property type="evidence" value="ECO:0007669"/>
    <property type="project" value="UniProtKB-KW"/>
</dbReference>
<keyword evidence="10" id="KW-0007">Acetylation</keyword>
<reference evidence="16" key="2">
    <citation type="submission" date="2025-08" db="UniProtKB">
        <authorList>
            <consortium name="Ensembl"/>
        </authorList>
    </citation>
    <scope>IDENTIFICATION</scope>
    <source>
        <strain evidence="16">Brown Norway</strain>
    </source>
</reference>
<keyword evidence="19" id="KW-1267">Proteomics identification</keyword>
<dbReference type="Pfam" id="PF01215">
    <property type="entry name" value="COX5B"/>
    <property type="match status" value="1"/>
</dbReference>
<comment type="similarity">
    <text evidence="3">Belongs to the cytochrome c oxidase subunit 5B family.</text>
</comment>
<sequence>MASRLLRGVGALAAQALRAHGPRGVAATRSMASGGGVPTDEEQATGLEREIMIAAQRGLGLSVTTVITCLFQDPYNMLPPKAASGTKEDPNLVPSVSNKRIVGCICEEDNCTVIWFWLHQGESQRCPNCGTHYKLVPYQMVH</sequence>
<keyword evidence="9" id="KW-0809">Transit peptide</keyword>
<feature type="binding site" evidence="14">
    <location>
        <position position="129"/>
    </location>
    <ligand>
        <name>Zn(2+)</name>
        <dbReference type="ChEBI" id="CHEBI:29105"/>
    </ligand>
</feature>
<dbReference type="Proteomes" id="UP000002494">
    <property type="component" value="Chromosome 9"/>
</dbReference>
<feature type="binding site" evidence="14">
    <location>
        <position position="104"/>
    </location>
    <ligand>
        <name>Zn(2+)</name>
        <dbReference type="ChEBI" id="CHEBI:29105"/>
    </ligand>
</feature>
<keyword evidence="6 14" id="KW-0479">Metal-binding</keyword>
<dbReference type="PANTHER" id="PTHR10122">
    <property type="entry name" value="CYTOCHROME C OXIDASE SUBUNIT 5B, MITOCHONDRIAL"/>
    <property type="match status" value="1"/>
</dbReference>
<dbReference type="OMA" id="ACFCEPD"/>
<dbReference type="Gene3D" id="2.60.11.10">
    <property type="entry name" value="Cytochrome c oxidase, subunit Vb"/>
    <property type="match status" value="1"/>
</dbReference>
<gene>
    <name evidence="16 18" type="primary">Cox5b</name>
</gene>
<evidence type="ECO:0000256" key="9">
    <source>
        <dbReference type="ARBA" id="ARBA00022946"/>
    </source>
</evidence>
<dbReference type="AlphaFoldDB" id="A0A8L2QBW2"/>
<dbReference type="PROSITE" id="PS51359">
    <property type="entry name" value="COX5B_2"/>
    <property type="match status" value="1"/>
</dbReference>
<dbReference type="GO" id="GO:0045277">
    <property type="term" value="C:respiratory chain complex IV"/>
    <property type="evidence" value="ECO:0007669"/>
    <property type="project" value="InterPro"/>
</dbReference>